<evidence type="ECO:0000313" key="2">
    <source>
        <dbReference type="EMBL" id="KAK4290328.1"/>
    </source>
</evidence>
<protein>
    <submittedName>
        <fullName evidence="2">Uncharacterized protein</fullName>
    </submittedName>
</protein>
<feature type="region of interest" description="Disordered" evidence="1">
    <location>
        <begin position="1"/>
        <end position="154"/>
    </location>
</feature>
<dbReference type="Proteomes" id="UP001292094">
    <property type="component" value="Unassembled WGS sequence"/>
</dbReference>
<comment type="caution">
    <text evidence="2">The sequence shown here is derived from an EMBL/GenBank/DDBJ whole genome shotgun (WGS) entry which is preliminary data.</text>
</comment>
<proteinExistence type="predicted"/>
<accession>A0AAE1TLU7</accession>
<dbReference type="EMBL" id="JAWZYT010005516">
    <property type="protein sequence ID" value="KAK4290328.1"/>
    <property type="molecule type" value="Genomic_DNA"/>
</dbReference>
<organism evidence="2 3">
    <name type="scientific">Petrolisthes manimaculis</name>
    <dbReference type="NCBI Taxonomy" id="1843537"/>
    <lineage>
        <taxon>Eukaryota</taxon>
        <taxon>Metazoa</taxon>
        <taxon>Ecdysozoa</taxon>
        <taxon>Arthropoda</taxon>
        <taxon>Crustacea</taxon>
        <taxon>Multicrustacea</taxon>
        <taxon>Malacostraca</taxon>
        <taxon>Eumalacostraca</taxon>
        <taxon>Eucarida</taxon>
        <taxon>Decapoda</taxon>
        <taxon>Pleocyemata</taxon>
        <taxon>Anomura</taxon>
        <taxon>Galatheoidea</taxon>
        <taxon>Porcellanidae</taxon>
        <taxon>Petrolisthes</taxon>
    </lineage>
</organism>
<reference evidence="2" key="1">
    <citation type="submission" date="2023-11" db="EMBL/GenBank/DDBJ databases">
        <title>Genome assemblies of two species of porcelain crab, Petrolisthes cinctipes and Petrolisthes manimaculis (Anomura: Porcellanidae).</title>
        <authorList>
            <person name="Angst P."/>
        </authorList>
    </citation>
    <scope>NUCLEOTIDE SEQUENCE</scope>
    <source>
        <strain evidence="2">PB745_02</strain>
        <tissue evidence="2">Gill</tissue>
    </source>
</reference>
<feature type="compositionally biased region" description="Basic residues" evidence="1">
    <location>
        <begin position="91"/>
        <end position="130"/>
    </location>
</feature>
<sequence>MCELGSRAPSPSNAKHTAPSLPTPNSQPSPSNTNLTALPFQRLISRRHHTKQLLPCLRATNYKQRTDSRTTSPTRQKDQKQEVEEEEQVKTQKKKHKKEKKKHKKEKKKLKKKKKKEKTKQKKEKKKHKKGLNEEDRVWSCQEGEQGEASLRLR</sequence>
<evidence type="ECO:0000313" key="3">
    <source>
        <dbReference type="Proteomes" id="UP001292094"/>
    </source>
</evidence>
<keyword evidence="3" id="KW-1185">Reference proteome</keyword>
<gene>
    <name evidence="2" type="ORF">Pmani_036758</name>
</gene>
<evidence type="ECO:0000256" key="1">
    <source>
        <dbReference type="SAM" id="MobiDB-lite"/>
    </source>
</evidence>
<name>A0AAE1TLU7_9EUCA</name>
<dbReference type="AlphaFoldDB" id="A0AAE1TLU7"/>